<feature type="transmembrane region" description="Helical" evidence="1">
    <location>
        <begin position="256"/>
        <end position="275"/>
    </location>
</feature>
<dbReference type="eggNOG" id="ENOG50338SF">
    <property type="taxonomic scope" value="Bacteria"/>
</dbReference>
<dbReference type="RefSeq" id="WP_003336827.1">
    <property type="nucleotide sequence ID" value="NZ_CP007806.1"/>
</dbReference>
<organism evidence="2 3">
    <name type="scientific">Brevibacillus laterosporus LMG 15441</name>
    <dbReference type="NCBI Taxonomy" id="1042163"/>
    <lineage>
        <taxon>Bacteria</taxon>
        <taxon>Bacillati</taxon>
        <taxon>Bacillota</taxon>
        <taxon>Bacilli</taxon>
        <taxon>Bacillales</taxon>
        <taxon>Paenibacillaceae</taxon>
        <taxon>Brevibacillus</taxon>
    </lineage>
</organism>
<dbReference type="STRING" id="1042163.BRLA_c033760"/>
<evidence type="ECO:0000313" key="2">
    <source>
        <dbReference type="EMBL" id="AIG27688.1"/>
    </source>
</evidence>
<dbReference type="KEGG" id="blr:BRLA_c033760"/>
<keyword evidence="1" id="KW-0472">Membrane</keyword>
<gene>
    <name evidence="2" type="ORF">BRLA_c033760</name>
</gene>
<keyword evidence="3" id="KW-1185">Reference proteome</keyword>
<dbReference type="NCBIfam" id="NF038403">
    <property type="entry name" value="perm_prefix_1"/>
    <property type="match status" value="1"/>
</dbReference>
<reference evidence="2 3" key="1">
    <citation type="journal article" date="2011" name="J. Bacteriol.">
        <title>Genome sequence of Brevibacillus laterosporus LMG 15441, a pathogen of invertebrates.</title>
        <authorList>
            <person name="Djukic M."/>
            <person name="Poehlein A."/>
            <person name="Thurmer A."/>
            <person name="Daniel R."/>
        </authorList>
    </citation>
    <scope>NUCLEOTIDE SEQUENCE [LARGE SCALE GENOMIC DNA]</scope>
    <source>
        <strain evidence="2 3">LMG 15441</strain>
    </source>
</reference>
<keyword evidence="1" id="KW-1133">Transmembrane helix</keyword>
<feature type="transmembrane region" description="Helical" evidence="1">
    <location>
        <begin position="225"/>
        <end position="249"/>
    </location>
</feature>
<dbReference type="AlphaFoldDB" id="A0A075R8T5"/>
<protein>
    <submittedName>
        <fullName evidence="2">Uncharacterized protein</fullName>
    </submittedName>
</protein>
<feature type="transmembrane region" description="Helical" evidence="1">
    <location>
        <begin position="104"/>
        <end position="123"/>
    </location>
</feature>
<feature type="transmembrane region" description="Helical" evidence="1">
    <location>
        <begin position="135"/>
        <end position="153"/>
    </location>
</feature>
<feature type="transmembrane region" description="Helical" evidence="1">
    <location>
        <begin position="202"/>
        <end position="219"/>
    </location>
</feature>
<dbReference type="HOGENOM" id="CLU_999912_0_0_9"/>
<name>A0A075R8T5_BRELA</name>
<evidence type="ECO:0000256" key="1">
    <source>
        <dbReference type="SAM" id="Phobius"/>
    </source>
</evidence>
<accession>A0A075R8T5</accession>
<dbReference type="InterPro" id="IPR047928">
    <property type="entry name" value="Perm_prefix_1"/>
</dbReference>
<keyword evidence="1" id="KW-0812">Transmembrane</keyword>
<dbReference type="Proteomes" id="UP000005850">
    <property type="component" value="Chromosome"/>
</dbReference>
<dbReference type="EMBL" id="CP007806">
    <property type="protein sequence ID" value="AIG27688.1"/>
    <property type="molecule type" value="Genomic_DNA"/>
</dbReference>
<proteinExistence type="predicted"/>
<feature type="transmembrane region" description="Helical" evidence="1">
    <location>
        <begin position="165"/>
        <end position="186"/>
    </location>
</feature>
<evidence type="ECO:0000313" key="3">
    <source>
        <dbReference type="Proteomes" id="UP000005850"/>
    </source>
</evidence>
<sequence length="278" mass="32189">MSRLEEYVSSILSHGEFSEQDRIELAEEFLDHLYQLQRDYLQAGYSKEEAERLAICDFGGEQEIGQELQESQAPHYRLLLLLVGAGTILFTILYYLYALFILQAFLPLPMVIGMLLGSSLLWFYWNPEHIFQRKLLISTILILLTFSFLYWGYVGFLGTKWIRNFLLANTALLLILSWITLVLTAWKKPLHLTLSERKRRNVIHTANLSLLLIMLYPLIKWFSGILLFGWFFAIFPVCFLLGWACLYWVQYKLIGRIPVLGLLFGMSSAVIVGLLCSV</sequence>
<feature type="transmembrane region" description="Helical" evidence="1">
    <location>
        <begin position="78"/>
        <end position="98"/>
    </location>
</feature>